<evidence type="ECO:0000313" key="7">
    <source>
        <dbReference type="EMBL" id="GMI19244.1"/>
    </source>
</evidence>
<evidence type="ECO:0000256" key="4">
    <source>
        <dbReference type="ARBA" id="ARBA00022989"/>
    </source>
</evidence>
<sequence>MDGDGLSTGLKVRLYLTAGLSLLDLPSDASVALSFLASGETYYGLLLLSMIALSILLQLVTVWIQNRKAGTLSFIMLKELMIVCTGLKPVVDASRVGRGKEQKKHQLFDPATELAVTKCIEIATESIPGCIIQIFVMLKTNQISALSIVSIAISALVTGFMSASVSYDYDADPKHRVSDPTFYGYVPASPCGRLSIFMCMVFNSSLLLVLRSTSASMLIMVNPSWFLYFCLIDMAVYWAWRFAWNDAYHWVPLEGALSVVETIMERTIVKIITSYTGLLQFRGPGEMGGAYWCFDMLIAVIMPFVATNMFYRENVGDGAPELGEDTAWTFVYAMSGAWLFFFAVFQVILVGKFRYTFWSLQTGNQWVQQYFYKGETDAVKVKILGMNPKCWNSIRSEVSSWVIESWPKWEREKPAFFNKLFKESLDDDMLPPAVLRDMKMAAGGGTRRRSSMSEKVRSQDRFPCAILLLCYLPLCIPCFVLNKLTTQHAHTHVKSYFRIDYDPLQVLKMIRPSLMTASVKSSVWW</sequence>
<keyword evidence="3 6" id="KW-0812">Transmembrane</keyword>
<reference evidence="7 8" key="1">
    <citation type="journal article" date="2023" name="Commun. Biol.">
        <title>Genome analysis of Parmales, the sister group of diatoms, reveals the evolutionary specialization of diatoms from phago-mixotrophs to photoautotrophs.</title>
        <authorList>
            <person name="Ban H."/>
            <person name="Sato S."/>
            <person name="Yoshikawa S."/>
            <person name="Yamada K."/>
            <person name="Nakamura Y."/>
            <person name="Ichinomiya M."/>
            <person name="Sato N."/>
            <person name="Blanc-Mathieu R."/>
            <person name="Endo H."/>
            <person name="Kuwata A."/>
            <person name="Ogata H."/>
        </authorList>
    </citation>
    <scope>NUCLEOTIDE SEQUENCE [LARGE SCALE GENOMIC DNA]</scope>
</reference>
<feature type="transmembrane region" description="Helical" evidence="6">
    <location>
        <begin position="143"/>
        <end position="167"/>
    </location>
</feature>
<keyword evidence="5 6" id="KW-0472">Membrane</keyword>
<keyword evidence="8" id="KW-1185">Reference proteome</keyword>
<comment type="subcellular location">
    <subcellularLocation>
        <location evidence="1">Membrane</location>
        <topology evidence="1">Multi-pass membrane protein</topology>
    </subcellularLocation>
</comment>
<dbReference type="InterPro" id="IPR018629">
    <property type="entry name" value="XK-rel"/>
</dbReference>
<gene>
    <name evidence="7" type="ORF">TeGR_g4320</name>
</gene>
<comment type="caution">
    <text evidence="7">The sequence shown here is derived from an EMBL/GenBank/DDBJ whole genome shotgun (WGS) entry which is preliminary data.</text>
</comment>
<evidence type="ECO:0000256" key="5">
    <source>
        <dbReference type="ARBA" id="ARBA00023136"/>
    </source>
</evidence>
<dbReference type="Pfam" id="PF09815">
    <property type="entry name" value="XK-related"/>
    <property type="match status" value="1"/>
</dbReference>
<feature type="transmembrane region" description="Helical" evidence="6">
    <location>
        <begin position="194"/>
        <end position="213"/>
    </location>
</feature>
<dbReference type="EMBL" id="BRYB01002424">
    <property type="protein sequence ID" value="GMI19244.1"/>
    <property type="molecule type" value="Genomic_DNA"/>
</dbReference>
<feature type="transmembrane region" description="Helical" evidence="6">
    <location>
        <begin position="225"/>
        <end position="244"/>
    </location>
</feature>
<protein>
    <submittedName>
        <fullName evidence="7">Uncharacterized protein</fullName>
    </submittedName>
</protein>
<feature type="transmembrane region" description="Helical" evidence="6">
    <location>
        <begin position="42"/>
        <end position="64"/>
    </location>
</feature>
<name>A0ABQ6M4E1_9STRA</name>
<dbReference type="Proteomes" id="UP001165060">
    <property type="component" value="Unassembled WGS sequence"/>
</dbReference>
<organism evidence="7 8">
    <name type="scientific">Tetraparma gracilis</name>
    <dbReference type="NCBI Taxonomy" id="2962635"/>
    <lineage>
        <taxon>Eukaryota</taxon>
        <taxon>Sar</taxon>
        <taxon>Stramenopiles</taxon>
        <taxon>Ochrophyta</taxon>
        <taxon>Bolidophyceae</taxon>
        <taxon>Parmales</taxon>
        <taxon>Triparmaceae</taxon>
        <taxon>Tetraparma</taxon>
    </lineage>
</organism>
<accession>A0ABQ6M4E1</accession>
<evidence type="ECO:0000256" key="1">
    <source>
        <dbReference type="ARBA" id="ARBA00004141"/>
    </source>
</evidence>
<feature type="transmembrane region" description="Helical" evidence="6">
    <location>
        <begin position="290"/>
        <end position="311"/>
    </location>
</feature>
<evidence type="ECO:0000256" key="6">
    <source>
        <dbReference type="SAM" id="Phobius"/>
    </source>
</evidence>
<keyword evidence="4 6" id="KW-1133">Transmembrane helix</keyword>
<evidence type="ECO:0000256" key="2">
    <source>
        <dbReference type="ARBA" id="ARBA00008789"/>
    </source>
</evidence>
<evidence type="ECO:0000313" key="8">
    <source>
        <dbReference type="Proteomes" id="UP001165060"/>
    </source>
</evidence>
<evidence type="ECO:0000256" key="3">
    <source>
        <dbReference type="ARBA" id="ARBA00022692"/>
    </source>
</evidence>
<feature type="transmembrane region" description="Helical" evidence="6">
    <location>
        <begin position="331"/>
        <end position="351"/>
    </location>
</feature>
<comment type="similarity">
    <text evidence="2">Belongs to the XK family.</text>
</comment>
<proteinExistence type="inferred from homology"/>